<evidence type="ECO:0000256" key="5">
    <source>
        <dbReference type="ARBA" id="ARBA00022917"/>
    </source>
</evidence>
<dbReference type="Gene3D" id="3.40.640.10">
    <property type="entry name" value="Type I PLP-dependent aspartate aminotransferase-like (Major domain)"/>
    <property type="match status" value="1"/>
</dbReference>
<protein>
    <recommendedName>
        <fullName evidence="8">L-seryl-tRNA(Sec) selenium transferase</fullName>
        <ecNumber evidence="8">2.9.1.1</ecNumber>
    </recommendedName>
    <alternativeName>
        <fullName evidence="8">Selenocysteine synthase</fullName>
        <shortName evidence="8">Sec synthase</shortName>
    </alternativeName>
    <alternativeName>
        <fullName evidence="8">Selenocysteinyl-tRNA(Sec) synthase</fullName>
    </alternativeName>
</protein>
<keyword evidence="2 8" id="KW-0963">Cytoplasm</keyword>
<evidence type="ECO:0000256" key="1">
    <source>
        <dbReference type="ARBA" id="ARBA00001933"/>
    </source>
</evidence>
<dbReference type="SUPFAM" id="SSF53383">
    <property type="entry name" value="PLP-dependent transferases"/>
    <property type="match status" value="1"/>
</dbReference>
<dbReference type="InterPro" id="IPR025862">
    <property type="entry name" value="SelA_trans_N_dom"/>
</dbReference>
<comment type="caution">
    <text evidence="11">The sequence shown here is derived from an EMBL/GenBank/DDBJ whole genome shotgun (WGS) entry which is preliminary data.</text>
</comment>
<keyword evidence="3 8" id="KW-0808">Transferase</keyword>
<comment type="pathway">
    <text evidence="8">Aminoacyl-tRNA biosynthesis; selenocysteinyl-tRNA(Sec) biosynthesis; selenocysteinyl-tRNA(Sec) from L-seryl-tRNA(Sec) (bacterial route): step 1/1.</text>
</comment>
<dbReference type="Pfam" id="PF12390">
    <property type="entry name" value="Se-cys_synth_N"/>
    <property type="match status" value="1"/>
</dbReference>
<evidence type="ECO:0000256" key="3">
    <source>
        <dbReference type="ARBA" id="ARBA00022679"/>
    </source>
</evidence>
<dbReference type="GO" id="GO:0001717">
    <property type="term" value="P:conversion of seryl-tRNAsec to selenocys-tRNAsec"/>
    <property type="evidence" value="ECO:0007669"/>
    <property type="project" value="UniProtKB-UniRule"/>
</dbReference>
<comment type="similarity">
    <text evidence="7 8">Belongs to the SelA family.</text>
</comment>
<comment type="function">
    <text evidence="8">Converts seryl-tRNA(Sec) to selenocysteinyl-tRNA(Sec) required for selenoprotein biosynthesis.</text>
</comment>
<dbReference type="GO" id="GO:0004125">
    <property type="term" value="F:L-seryl-tRNA(Sec) selenium transferase activity"/>
    <property type="evidence" value="ECO:0007669"/>
    <property type="project" value="UniProtKB-UniRule"/>
</dbReference>
<dbReference type="PANTHER" id="PTHR32328:SF0">
    <property type="entry name" value="L-SERYL-TRNA(SEC) SELENIUM TRANSFERASE"/>
    <property type="match status" value="1"/>
</dbReference>
<evidence type="ECO:0000256" key="9">
    <source>
        <dbReference type="PIRSR" id="PIRSR618319-50"/>
    </source>
</evidence>
<evidence type="ECO:0000256" key="6">
    <source>
        <dbReference type="ARBA" id="ARBA00023266"/>
    </source>
</evidence>
<dbReference type="InterPro" id="IPR018319">
    <property type="entry name" value="SelA-like"/>
</dbReference>
<dbReference type="NCBIfam" id="TIGR00474">
    <property type="entry name" value="selA"/>
    <property type="match status" value="1"/>
</dbReference>
<dbReference type="GO" id="GO:0005737">
    <property type="term" value="C:cytoplasm"/>
    <property type="evidence" value="ECO:0007669"/>
    <property type="project" value="UniProtKB-SubCell"/>
</dbReference>
<keyword evidence="4 8" id="KW-0663">Pyridoxal phosphate</keyword>
<dbReference type="InterPro" id="IPR015421">
    <property type="entry name" value="PyrdxlP-dep_Trfase_major"/>
</dbReference>
<dbReference type="EMBL" id="VBOT01000034">
    <property type="protein sequence ID" value="TMQ52413.1"/>
    <property type="molecule type" value="Genomic_DNA"/>
</dbReference>
<dbReference type="Pfam" id="PF03841">
    <property type="entry name" value="SelA"/>
    <property type="match status" value="1"/>
</dbReference>
<dbReference type="UniPathway" id="UPA00906">
    <property type="reaction ID" value="UER00896"/>
</dbReference>
<comment type="cofactor">
    <cofactor evidence="1 8 9">
        <name>pyridoxal 5'-phosphate</name>
        <dbReference type="ChEBI" id="CHEBI:597326"/>
    </cofactor>
</comment>
<dbReference type="AlphaFoldDB" id="A0A538SM13"/>
<keyword evidence="5 8" id="KW-0648">Protein biosynthesis</keyword>
<dbReference type="InterPro" id="IPR015424">
    <property type="entry name" value="PyrdxlP-dep_Trfase"/>
</dbReference>
<reference evidence="11 12" key="1">
    <citation type="journal article" date="2019" name="Nat. Microbiol.">
        <title>Mediterranean grassland soil C-N compound turnover is dependent on rainfall and depth, and is mediated by genomically divergent microorganisms.</title>
        <authorList>
            <person name="Diamond S."/>
            <person name="Andeer P.F."/>
            <person name="Li Z."/>
            <person name="Crits-Christoph A."/>
            <person name="Burstein D."/>
            <person name="Anantharaman K."/>
            <person name="Lane K.R."/>
            <person name="Thomas B.C."/>
            <person name="Pan C."/>
            <person name="Northen T.R."/>
            <person name="Banfield J.F."/>
        </authorList>
    </citation>
    <scope>NUCLEOTIDE SEQUENCE [LARGE SCALE GENOMIC DNA]</scope>
    <source>
        <strain evidence="11">WS_3</strain>
    </source>
</reference>
<sequence length="479" mass="50930">MPTRPNPFRTLPAVELLLHHAALEPALRELPRPLVVEAVRAELAKERRRLAAPGASPADPDALAARAAARAAGVQRPELRRVINATGVVLHTNLGRAPLSPRARQAVDEVARGYSSLEFDLSTGERGDRGTGVERWLTRLTGAEAALVVNNGAAALLLVLSALAAGRQVVVSRGELVEIGGSFRIPEILEKSGARLVEVGTTNRTHLSDFERALGRGNDVAAVLRVHPSNFRIAGFTARPPLDELARLAHRRRVPLIEDLGSGALVDLAPFGLPHEPTVRESLTAGCDVVTFSGDKLLGATQAGLVLGRKRLVRRARRDPLARALRVDKLTLAALEATLPAYCDPARAVREVPALAMLNADSTALERRARALARALEQRVPGLEAVVEPGVGEVGGGSLPLERLPGWVVSLKMSGRGAGDLDRLAREAEPPVIGYIRGGKLRLDVRTLTDEEATEAAVSLGRALLRQPGEAAEPHDASG</sequence>
<evidence type="ECO:0000256" key="4">
    <source>
        <dbReference type="ARBA" id="ARBA00022898"/>
    </source>
</evidence>
<feature type="domain" description="L-seryl-tRNA selenium transferase N-terminal" evidence="10">
    <location>
        <begin position="8"/>
        <end position="47"/>
    </location>
</feature>
<proteinExistence type="inferred from homology"/>
<evidence type="ECO:0000256" key="2">
    <source>
        <dbReference type="ARBA" id="ARBA00022490"/>
    </source>
</evidence>
<name>A0A538SM13_UNCEI</name>
<comment type="catalytic activity">
    <reaction evidence="8">
        <text>L-seryl-tRNA(Sec) + selenophosphate + H(+) = L-selenocysteinyl-tRNA(Sec) + phosphate</text>
        <dbReference type="Rhea" id="RHEA:22728"/>
        <dbReference type="Rhea" id="RHEA-COMP:9742"/>
        <dbReference type="Rhea" id="RHEA-COMP:9743"/>
        <dbReference type="ChEBI" id="CHEBI:15378"/>
        <dbReference type="ChEBI" id="CHEBI:16144"/>
        <dbReference type="ChEBI" id="CHEBI:43474"/>
        <dbReference type="ChEBI" id="CHEBI:78533"/>
        <dbReference type="ChEBI" id="CHEBI:78573"/>
        <dbReference type="EC" id="2.9.1.1"/>
    </reaction>
</comment>
<feature type="modified residue" description="N6-(pyridoxal phosphate)lysine" evidence="8 9">
    <location>
        <position position="296"/>
    </location>
</feature>
<evidence type="ECO:0000313" key="12">
    <source>
        <dbReference type="Proteomes" id="UP000320184"/>
    </source>
</evidence>
<dbReference type="Gene3D" id="3.90.1150.180">
    <property type="match status" value="1"/>
</dbReference>
<dbReference type="InterPro" id="IPR004534">
    <property type="entry name" value="SelA_trans"/>
</dbReference>
<comment type="subcellular location">
    <subcellularLocation>
        <location evidence="8">Cytoplasm</location>
    </subcellularLocation>
</comment>
<dbReference type="PANTHER" id="PTHR32328">
    <property type="entry name" value="L-SERYL-TRNA(SEC) SELENIUM TRANSFERASE"/>
    <property type="match status" value="1"/>
</dbReference>
<keyword evidence="6 8" id="KW-0711">Selenium</keyword>
<dbReference type="EC" id="2.9.1.1" evidence="8"/>
<dbReference type="GO" id="GO:0001514">
    <property type="term" value="P:selenocysteine incorporation"/>
    <property type="evidence" value="ECO:0007669"/>
    <property type="project" value="UniProtKB-UniRule"/>
</dbReference>
<evidence type="ECO:0000256" key="8">
    <source>
        <dbReference type="HAMAP-Rule" id="MF_00423"/>
    </source>
</evidence>
<evidence type="ECO:0000256" key="7">
    <source>
        <dbReference type="ARBA" id="ARBA00044507"/>
    </source>
</evidence>
<dbReference type="HAMAP" id="MF_00423">
    <property type="entry name" value="SelA"/>
    <property type="match status" value="1"/>
</dbReference>
<organism evidence="11 12">
    <name type="scientific">Eiseniibacteriota bacterium</name>
    <dbReference type="NCBI Taxonomy" id="2212470"/>
    <lineage>
        <taxon>Bacteria</taxon>
        <taxon>Candidatus Eiseniibacteriota</taxon>
    </lineage>
</organism>
<dbReference type="Proteomes" id="UP000320184">
    <property type="component" value="Unassembled WGS sequence"/>
</dbReference>
<evidence type="ECO:0000259" key="10">
    <source>
        <dbReference type="Pfam" id="PF12390"/>
    </source>
</evidence>
<gene>
    <name evidence="8" type="primary">selA</name>
    <name evidence="11" type="ORF">E6K73_02985</name>
</gene>
<accession>A0A538SM13</accession>
<evidence type="ECO:0000313" key="11">
    <source>
        <dbReference type="EMBL" id="TMQ52413.1"/>
    </source>
</evidence>